<dbReference type="InterPro" id="IPR016169">
    <property type="entry name" value="FAD-bd_PCMH_sub2"/>
</dbReference>
<keyword evidence="4" id="KW-0274">FAD</keyword>
<evidence type="ECO:0000256" key="3">
    <source>
        <dbReference type="ARBA" id="ARBA00022630"/>
    </source>
</evidence>
<comment type="similarity">
    <text evidence="2">Belongs to the FAD-binding oxidoreductase/transferase type 4 family.</text>
</comment>
<feature type="domain" description="FAD-binding PCMH-type" evidence="5">
    <location>
        <begin position="68"/>
        <end position="248"/>
    </location>
</feature>
<evidence type="ECO:0000256" key="1">
    <source>
        <dbReference type="ARBA" id="ARBA00001974"/>
    </source>
</evidence>
<accession>A0A6J6E2R9</accession>
<dbReference type="AlphaFoldDB" id="A0A6J6E2R9"/>
<dbReference type="InterPro" id="IPR016171">
    <property type="entry name" value="Vanillyl_alc_oxidase_C-sub2"/>
</dbReference>
<evidence type="ECO:0000259" key="5">
    <source>
        <dbReference type="PROSITE" id="PS51387"/>
    </source>
</evidence>
<dbReference type="Gene3D" id="3.40.462.40">
    <property type="entry name" value="FAD-linked oxidase, cap domain/gating helix"/>
    <property type="match status" value="1"/>
</dbReference>
<dbReference type="PANTHER" id="PTHR46568:SF1">
    <property type="entry name" value="ALKYLDIHYDROXYACETONEPHOSPHATE SYNTHASE, PEROXISOMAL"/>
    <property type="match status" value="1"/>
</dbReference>
<dbReference type="GO" id="GO:0008610">
    <property type="term" value="P:lipid biosynthetic process"/>
    <property type="evidence" value="ECO:0007669"/>
    <property type="project" value="InterPro"/>
</dbReference>
<keyword evidence="3" id="KW-0285">Flavoprotein</keyword>
<dbReference type="Gene3D" id="3.30.70.3450">
    <property type="match status" value="1"/>
</dbReference>
<dbReference type="EMBL" id="CAEZVV010000001">
    <property type="protein sequence ID" value="CAB4633040.1"/>
    <property type="molecule type" value="Genomic_DNA"/>
</dbReference>
<dbReference type="Pfam" id="PF02913">
    <property type="entry name" value="FAD-oxidase_C"/>
    <property type="match status" value="1"/>
</dbReference>
<comment type="cofactor">
    <cofactor evidence="1">
        <name>FAD</name>
        <dbReference type="ChEBI" id="CHEBI:57692"/>
    </cofactor>
</comment>
<dbReference type="GO" id="GO:0071949">
    <property type="term" value="F:FAD binding"/>
    <property type="evidence" value="ECO:0007669"/>
    <property type="project" value="InterPro"/>
</dbReference>
<dbReference type="EMBL" id="CAEZTR010000017">
    <property type="protein sequence ID" value="CAB4569559.1"/>
    <property type="molecule type" value="Genomic_DNA"/>
</dbReference>
<dbReference type="PANTHER" id="PTHR46568">
    <property type="entry name" value="ALKYLDIHYDROXYACETONEPHOSPHATE SYNTHASE, PEROXISOMAL"/>
    <property type="match status" value="1"/>
</dbReference>
<dbReference type="Gene3D" id="1.10.45.10">
    <property type="entry name" value="Vanillyl-alcohol Oxidase, Chain A, domain 4"/>
    <property type="match status" value="1"/>
</dbReference>
<dbReference type="Gene3D" id="3.30.465.10">
    <property type="match status" value="1"/>
</dbReference>
<dbReference type="EMBL" id="CAEZTG010000015">
    <property type="protein sequence ID" value="CAB4557407.1"/>
    <property type="molecule type" value="Genomic_DNA"/>
</dbReference>
<proteinExistence type="inferred from homology"/>
<dbReference type="SUPFAM" id="SSF55103">
    <property type="entry name" value="FAD-linked oxidases, C-terminal domain"/>
    <property type="match status" value="1"/>
</dbReference>
<sequence>MPAHPTPPIDLDAANTKAHFDTNLVSVTEELVAQLRATGAEVDLAHSNRVEASRDWWPLIMTRASSAQIGQIASVVVSPTTTEQVAAVLRLCNENSIPVTAAAGRSGVVGGSIPLFGGVLLDLCGLSGIHSVDTNSGIVDVGAGMFGDVFEDELQSEYGLTVGHWPQSIALSTVGGWLACRGAGQLSNRYGKIEDIVIGLDVVLADGTIVHTGGHARQSAGPDLTQLFVGSEGTLGIITGARLRARSVATANHSSAWAFPSFEAGADACRRIIQRGLAPAALRLYDAAEADRNWGTGDIAVLLAFDEGDQATVDATTTITAEECAKSAPLDSELVTKWFGHRNDVSALEALISRGYMVDTLELTVSWTDLPVLYTTVRDAIAATPGIISSTAHLSHSYSDGACLYFTFAGKAAAEGPDAIEEMYMSAWNAGTTTALAHGGSLSHHHGVGLNRARFMSASQGEGATSVLHAMKKALDPNGILNPGKLGMPTAFGDLPDRFGSEH</sequence>
<gene>
    <name evidence="6" type="ORF">UFOPK1603_00289</name>
    <name evidence="7" type="ORF">UFOPK1711_00417</name>
    <name evidence="8" type="ORF">UFOPK2143_00043</name>
</gene>
<dbReference type="GO" id="GO:0008609">
    <property type="term" value="F:alkylglycerone-phosphate synthase activity"/>
    <property type="evidence" value="ECO:0007669"/>
    <property type="project" value="InterPro"/>
</dbReference>
<dbReference type="PROSITE" id="PS51387">
    <property type="entry name" value="FAD_PCMH"/>
    <property type="match status" value="1"/>
</dbReference>
<dbReference type="InterPro" id="IPR016164">
    <property type="entry name" value="FAD-linked_Oxase-like_C"/>
</dbReference>
<dbReference type="GO" id="GO:0005777">
    <property type="term" value="C:peroxisome"/>
    <property type="evidence" value="ECO:0007669"/>
    <property type="project" value="UniProtKB-ARBA"/>
</dbReference>
<evidence type="ECO:0000313" key="7">
    <source>
        <dbReference type="EMBL" id="CAB4569559.1"/>
    </source>
</evidence>
<dbReference type="InterPro" id="IPR004113">
    <property type="entry name" value="FAD-bd_oxidored_4_C"/>
</dbReference>
<dbReference type="InterPro" id="IPR036318">
    <property type="entry name" value="FAD-bd_PCMH-like_sf"/>
</dbReference>
<name>A0A6J6E2R9_9ZZZZ</name>
<evidence type="ECO:0000256" key="4">
    <source>
        <dbReference type="ARBA" id="ARBA00022827"/>
    </source>
</evidence>
<dbReference type="Pfam" id="PF01565">
    <property type="entry name" value="FAD_binding_4"/>
    <property type="match status" value="1"/>
</dbReference>
<reference evidence="7" key="1">
    <citation type="submission" date="2020-05" db="EMBL/GenBank/DDBJ databases">
        <authorList>
            <person name="Chiriac C."/>
            <person name="Salcher M."/>
            <person name="Ghai R."/>
            <person name="Kavagutti S V."/>
        </authorList>
    </citation>
    <scope>NUCLEOTIDE SEQUENCE</scope>
</reference>
<protein>
    <submittedName>
        <fullName evidence="7">Unannotated protein</fullName>
    </submittedName>
</protein>
<dbReference type="SUPFAM" id="SSF56176">
    <property type="entry name" value="FAD-binding/transporter-associated domain-like"/>
    <property type="match status" value="1"/>
</dbReference>
<evidence type="ECO:0000313" key="6">
    <source>
        <dbReference type="EMBL" id="CAB4557407.1"/>
    </source>
</evidence>
<dbReference type="FunFam" id="1.10.45.10:FF:000001">
    <property type="entry name" value="D-lactate dehydrogenase mitochondrial"/>
    <property type="match status" value="1"/>
</dbReference>
<dbReference type="InterPro" id="IPR006094">
    <property type="entry name" value="Oxid_FAD_bind_N"/>
</dbReference>
<dbReference type="InterPro" id="IPR025650">
    <property type="entry name" value="Alkyl-DHAP_Synthase"/>
</dbReference>
<organism evidence="7">
    <name type="scientific">freshwater metagenome</name>
    <dbReference type="NCBI Taxonomy" id="449393"/>
    <lineage>
        <taxon>unclassified sequences</taxon>
        <taxon>metagenomes</taxon>
        <taxon>ecological metagenomes</taxon>
    </lineage>
</organism>
<evidence type="ECO:0000256" key="2">
    <source>
        <dbReference type="ARBA" id="ARBA00008000"/>
    </source>
</evidence>
<evidence type="ECO:0000313" key="8">
    <source>
        <dbReference type="EMBL" id="CAB4633040.1"/>
    </source>
</evidence>
<dbReference type="InterPro" id="IPR016166">
    <property type="entry name" value="FAD-bd_PCMH"/>
</dbReference>